<evidence type="ECO:0000313" key="2">
    <source>
        <dbReference type="Proteomes" id="UP000403266"/>
    </source>
</evidence>
<proteinExistence type="predicted"/>
<dbReference type="RefSeq" id="WP_152714859.1">
    <property type="nucleotide sequence ID" value="NZ_VOSJ01000219.1"/>
</dbReference>
<accession>A0A5N7MNG2</accession>
<dbReference type="Proteomes" id="UP000403266">
    <property type="component" value="Unassembled WGS sequence"/>
</dbReference>
<dbReference type="OrthoDB" id="7475507at2"/>
<dbReference type="EMBL" id="VOSK01000152">
    <property type="protein sequence ID" value="MPR28525.1"/>
    <property type="molecule type" value="Genomic_DNA"/>
</dbReference>
<name>A0A5N7MNG2_9HYPH</name>
<sequence>MTTLLGFQLADAAGVNIQGDDTDPLDLRSFEVMSPAYAVDAIAELAGGQRYLLMPVFEGDVEEPTVLPSKTAIIPENGNVTAALLQVLRTIKSWPANGNSDPDVMGAALDNMVQLAGDAVRKAEATLAARKAASSPKRIMARFVPHDDFSAFGELTDGAVGIDVTDQILAMPREDALSLKDNTDPMDQLAYDFKNEVGHSGPYHVELEQAIRSYFGIQTKPNQVSEALLLAYRMSLGGSTTEDERRSLDSALLAIFGAPYSSIMAARWPNAIDLGLVANGTAEECASANLPSADGDPEFRDYLVSWSIDMDASSPAVAAELTRNILTDPENCSWHFRVTDKTTGLTHDVHLPESHTAP</sequence>
<comment type="caution">
    <text evidence="1">The sequence shown here is derived from an EMBL/GenBank/DDBJ whole genome shotgun (WGS) entry which is preliminary data.</text>
</comment>
<reference evidence="1 2" key="1">
    <citation type="journal article" date="2019" name="Syst. Appl. Microbiol.">
        <title>Microvirga tunisiensis sp. nov., a root nodule symbiotic bacterium isolated from Lupinus micranthus and L. luteus grown in Northern Tunisia.</title>
        <authorList>
            <person name="Msaddak A."/>
            <person name="Rejili M."/>
            <person name="Duran D."/>
            <person name="Mars M."/>
            <person name="Palacios J.M."/>
            <person name="Ruiz-Argueso T."/>
            <person name="Rey L."/>
            <person name="Imperial J."/>
        </authorList>
    </citation>
    <scope>NUCLEOTIDE SEQUENCE [LARGE SCALE GENOMIC DNA]</scope>
    <source>
        <strain evidence="1 2">Lmie10</strain>
    </source>
</reference>
<organism evidence="1 2">
    <name type="scientific">Microvirga tunisiensis</name>
    <dbReference type="NCBI Taxonomy" id="2108360"/>
    <lineage>
        <taxon>Bacteria</taxon>
        <taxon>Pseudomonadati</taxon>
        <taxon>Pseudomonadota</taxon>
        <taxon>Alphaproteobacteria</taxon>
        <taxon>Hyphomicrobiales</taxon>
        <taxon>Methylobacteriaceae</taxon>
        <taxon>Microvirga</taxon>
    </lineage>
</organism>
<gene>
    <name evidence="1" type="ORF">FS320_26100</name>
</gene>
<protein>
    <submittedName>
        <fullName evidence="1">Uncharacterized protein</fullName>
    </submittedName>
</protein>
<evidence type="ECO:0000313" key="1">
    <source>
        <dbReference type="EMBL" id="MPR28525.1"/>
    </source>
</evidence>
<dbReference type="AlphaFoldDB" id="A0A5N7MNG2"/>
<keyword evidence="2" id="KW-1185">Reference proteome</keyword>